<evidence type="ECO:0000313" key="3">
    <source>
        <dbReference type="Proteomes" id="UP001595850"/>
    </source>
</evidence>
<dbReference type="RefSeq" id="WP_377294137.1">
    <property type="nucleotide sequence ID" value="NZ_JBHSBM010000059.1"/>
</dbReference>
<organism evidence="2 3">
    <name type="scientific">Planomonospora corallina</name>
    <dbReference type="NCBI Taxonomy" id="1806052"/>
    <lineage>
        <taxon>Bacteria</taxon>
        <taxon>Bacillati</taxon>
        <taxon>Actinomycetota</taxon>
        <taxon>Actinomycetes</taxon>
        <taxon>Streptosporangiales</taxon>
        <taxon>Streptosporangiaceae</taxon>
        <taxon>Planomonospora</taxon>
    </lineage>
</organism>
<keyword evidence="3" id="KW-1185">Reference proteome</keyword>
<feature type="region of interest" description="Disordered" evidence="1">
    <location>
        <begin position="1"/>
        <end position="44"/>
    </location>
</feature>
<gene>
    <name evidence="2" type="ORF">ACFOWE_31005</name>
</gene>
<proteinExistence type="predicted"/>
<accession>A0ABV8IET2</accession>
<evidence type="ECO:0000313" key="2">
    <source>
        <dbReference type="EMBL" id="MFC4062744.1"/>
    </source>
</evidence>
<comment type="caution">
    <text evidence="2">The sequence shown here is derived from an EMBL/GenBank/DDBJ whole genome shotgun (WGS) entry which is preliminary data.</text>
</comment>
<name>A0ABV8IET2_9ACTN</name>
<protein>
    <submittedName>
        <fullName evidence="2">Uncharacterized protein</fullName>
    </submittedName>
</protein>
<dbReference type="Proteomes" id="UP001595850">
    <property type="component" value="Unassembled WGS sequence"/>
</dbReference>
<dbReference type="EMBL" id="JBHSBM010000059">
    <property type="protein sequence ID" value="MFC4062744.1"/>
    <property type="molecule type" value="Genomic_DNA"/>
</dbReference>
<sequence length="59" mass="6171">MSSGLRQPEDGLEPVSSGTEDPGDDPNSSQARRPRAFVASSSVTGDARVCYLQPPVVVP</sequence>
<reference evidence="3" key="1">
    <citation type="journal article" date="2019" name="Int. J. Syst. Evol. Microbiol.">
        <title>The Global Catalogue of Microorganisms (GCM) 10K type strain sequencing project: providing services to taxonomists for standard genome sequencing and annotation.</title>
        <authorList>
            <consortium name="The Broad Institute Genomics Platform"/>
            <consortium name="The Broad Institute Genome Sequencing Center for Infectious Disease"/>
            <person name="Wu L."/>
            <person name="Ma J."/>
        </authorList>
    </citation>
    <scope>NUCLEOTIDE SEQUENCE [LARGE SCALE GENOMIC DNA]</scope>
    <source>
        <strain evidence="3">TBRC 4489</strain>
    </source>
</reference>
<evidence type="ECO:0000256" key="1">
    <source>
        <dbReference type="SAM" id="MobiDB-lite"/>
    </source>
</evidence>